<sequence>MSLVVMARWRTTAESQDHIAALLPAFAATALTDPGCLSFEALRSASDPRSFVLVEHYTDHAAFTRRQADGKYRRMLEESFLPHLVLRERDTYVPLAR</sequence>
<dbReference type="SUPFAM" id="SSF54909">
    <property type="entry name" value="Dimeric alpha+beta barrel"/>
    <property type="match status" value="1"/>
</dbReference>
<reference evidence="2 3" key="1">
    <citation type="submission" date="2020-08" db="EMBL/GenBank/DDBJ databases">
        <title>A novel species.</title>
        <authorList>
            <person name="Gao J."/>
        </authorList>
    </citation>
    <scope>NUCLEOTIDE SEQUENCE [LARGE SCALE GENOMIC DNA]</scope>
    <source>
        <strain evidence="2 3">CRXT-G-22</strain>
    </source>
</reference>
<keyword evidence="2" id="KW-0503">Monooxygenase</keyword>
<dbReference type="RefSeq" id="WP_187751951.1">
    <property type="nucleotide sequence ID" value="NZ_CP060828.1"/>
</dbReference>
<evidence type="ECO:0000313" key="2">
    <source>
        <dbReference type="EMBL" id="QNP75028.1"/>
    </source>
</evidence>
<accession>A0A7H0IQG2</accession>
<keyword evidence="3" id="KW-1185">Reference proteome</keyword>
<dbReference type="Pfam" id="PF03992">
    <property type="entry name" value="ABM"/>
    <property type="match status" value="1"/>
</dbReference>
<dbReference type="AlphaFoldDB" id="A0A7H0IQG2"/>
<dbReference type="EMBL" id="CP060828">
    <property type="protein sequence ID" value="QNP75028.1"/>
    <property type="molecule type" value="Genomic_DNA"/>
</dbReference>
<evidence type="ECO:0000259" key="1">
    <source>
        <dbReference type="PROSITE" id="PS51725"/>
    </source>
</evidence>
<dbReference type="Gene3D" id="3.30.70.100">
    <property type="match status" value="1"/>
</dbReference>
<gene>
    <name evidence="2" type="ORF">IAG44_40195</name>
</gene>
<dbReference type="InterPro" id="IPR007138">
    <property type="entry name" value="ABM_dom"/>
</dbReference>
<organism evidence="2 3">
    <name type="scientific">Streptomyces roseirectus</name>
    <dbReference type="NCBI Taxonomy" id="2768066"/>
    <lineage>
        <taxon>Bacteria</taxon>
        <taxon>Bacillati</taxon>
        <taxon>Actinomycetota</taxon>
        <taxon>Actinomycetes</taxon>
        <taxon>Kitasatosporales</taxon>
        <taxon>Streptomycetaceae</taxon>
        <taxon>Streptomyces</taxon>
    </lineage>
</organism>
<dbReference type="Proteomes" id="UP000516052">
    <property type="component" value="Chromosome"/>
</dbReference>
<keyword evidence="2" id="KW-0560">Oxidoreductase</keyword>
<dbReference type="KEGG" id="sroi:IAG44_40195"/>
<feature type="domain" description="ABM" evidence="1">
    <location>
        <begin position="3"/>
        <end position="94"/>
    </location>
</feature>
<dbReference type="InterPro" id="IPR011008">
    <property type="entry name" value="Dimeric_a/b-barrel"/>
</dbReference>
<protein>
    <submittedName>
        <fullName evidence="2">Antibiotic biosynthesis monooxygenase</fullName>
    </submittedName>
</protein>
<proteinExistence type="predicted"/>
<dbReference type="GO" id="GO:0004497">
    <property type="term" value="F:monooxygenase activity"/>
    <property type="evidence" value="ECO:0007669"/>
    <property type="project" value="UniProtKB-KW"/>
</dbReference>
<name>A0A7H0IQG2_9ACTN</name>
<dbReference type="PROSITE" id="PS51725">
    <property type="entry name" value="ABM"/>
    <property type="match status" value="1"/>
</dbReference>
<evidence type="ECO:0000313" key="3">
    <source>
        <dbReference type="Proteomes" id="UP000516052"/>
    </source>
</evidence>